<comment type="similarity">
    <text evidence="1">Belongs to the bacterial solute-binding protein 8 family.</text>
</comment>
<dbReference type="PROSITE" id="PS50983">
    <property type="entry name" value="FE_B12_PBP"/>
    <property type="match status" value="1"/>
</dbReference>
<dbReference type="PANTHER" id="PTHR30535">
    <property type="entry name" value="VITAMIN B12-BINDING PROTEIN"/>
    <property type="match status" value="1"/>
</dbReference>
<accession>A0A9D2A9W4</accession>
<gene>
    <name evidence="3" type="ORF">H9727_00195</name>
</gene>
<dbReference type="EMBL" id="DXCL01000001">
    <property type="protein sequence ID" value="HIZ02685.1"/>
    <property type="molecule type" value="Genomic_DNA"/>
</dbReference>
<evidence type="ECO:0000313" key="4">
    <source>
        <dbReference type="Proteomes" id="UP000824132"/>
    </source>
</evidence>
<dbReference type="Pfam" id="PF01497">
    <property type="entry name" value="Peripla_BP_2"/>
    <property type="match status" value="1"/>
</dbReference>
<evidence type="ECO:0000256" key="1">
    <source>
        <dbReference type="ARBA" id="ARBA00008814"/>
    </source>
</evidence>
<dbReference type="Proteomes" id="UP000824132">
    <property type="component" value="Unassembled WGS sequence"/>
</dbReference>
<dbReference type="SUPFAM" id="SSF53807">
    <property type="entry name" value="Helical backbone' metal receptor"/>
    <property type="match status" value="1"/>
</dbReference>
<name>A0A9D2A9W4_9FIRM</name>
<dbReference type="PANTHER" id="PTHR30535:SF36">
    <property type="entry name" value="HIGH-AFFINITY HEME UPTAKE SYSTEM PROTEIN ISDE"/>
    <property type="match status" value="1"/>
</dbReference>
<reference evidence="3" key="2">
    <citation type="submission" date="2021-04" db="EMBL/GenBank/DDBJ databases">
        <authorList>
            <person name="Gilroy R."/>
        </authorList>
    </citation>
    <scope>NUCLEOTIDE SEQUENCE</scope>
    <source>
        <strain evidence="3">CHK187-5294</strain>
    </source>
</reference>
<reference evidence="3" key="1">
    <citation type="journal article" date="2021" name="PeerJ">
        <title>Extensive microbial diversity within the chicken gut microbiome revealed by metagenomics and culture.</title>
        <authorList>
            <person name="Gilroy R."/>
            <person name="Ravi A."/>
            <person name="Getino M."/>
            <person name="Pursley I."/>
            <person name="Horton D.L."/>
            <person name="Alikhan N.F."/>
            <person name="Baker D."/>
            <person name="Gharbi K."/>
            <person name="Hall N."/>
            <person name="Watson M."/>
            <person name="Adriaenssens E.M."/>
            <person name="Foster-Nyarko E."/>
            <person name="Jarju S."/>
            <person name="Secka A."/>
            <person name="Antonio M."/>
            <person name="Oren A."/>
            <person name="Chaudhuri R.R."/>
            <person name="La Ragione R."/>
            <person name="Hildebrand F."/>
            <person name="Pallen M.J."/>
        </authorList>
    </citation>
    <scope>NUCLEOTIDE SEQUENCE</scope>
    <source>
        <strain evidence="3">CHK187-5294</strain>
    </source>
</reference>
<dbReference type="InterPro" id="IPR050902">
    <property type="entry name" value="ABC_Transporter_SBP"/>
</dbReference>
<dbReference type="PROSITE" id="PS51257">
    <property type="entry name" value="PROKAR_LIPOPROTEIN"/>
    <property type="match status" value="1"/>
</dbReference>
<evidence type="ECO:0000313" key="3">
    <source>
        <dbReference type="EMBL" id="HIZ02685.1"/>
    </source>
</evidence>
<sequence length="299" mass="32575">MRSARILSVILAGTAALSALGGCGLAGQRSQPFGIATTSMAVCQILDRLNIDGVVGIPSAAEDIDLPERYKDVRTIGSAMTPDMEILSQVNPEVVIVPRTLEAGLSAQFESAGIDAMYFDLSSVEGMYDDIDALGEKYGRQAEAAALRAEYETYVAENRAESETPSKVLVLMAYPGRFYLIVTADSYVGNLIELAGGENVYDENYITDGSGVAAVNTEHMIRTDPDKIVVFAHYDEENAFKYMREEIQTGEIWQSFRAVREGEVYYLSSDDGFGMSANLGWFESFDYLTDTVFAENGAA</sequence>
<dbReference type="Gene3D" id="3.40.50.1980">
    <property type="entry name" value="Nitrogenase molybdenum iron protein domain"/>
    <property type="match status" value="2"/>
</dbReference>
<dbReference type="GO" id="GO:0071281">
    <property type="term" value="P:cellular response to iron ion"/>
    <property type="evidence" value="ECO:0007669"/>
    <property type="project" value="TreeGrafter"/>
</dbReference>
<dbReference type="InterPro" id="IPR002491">
    <property type="entry name" value="ABC_transptr_periplasmic_BD"/>
</dbReference>
<proteinExistence type="inferred from homology"/>
<protein>
    <submittedName>
        <fullName evidence="3">ABC transporter substrate-binding protein</fullName>
    </submittedName>
</protein>
<dbReference type="AlphaFoldDB" id="A0A9D2A9W4"/>
<feature type="domain" description="Fe/B12 periplasmic-binding" evidence="2">
    <location>
        <begin position="34"/>
        <end position="296"/>
    </location>
</feature>
<evidence type="ECO:0000259" key="2">
    <source>
        <dbReference type="PROSITE" id="PS50983"/>
    </source>
</evidence>
<organism evidence="3 4">
    <name type="scientific">Candidatus Borkfalkia avistercoris</name>
    <dbReference type="NCBI Taxonomy" id="2838504"/>
    <lineage>
        <taxon>Bacteria</taxon>
        <taxon>Bacillati</taxon>
        <taxon>Bacillota</taxon>
        <taxon>Clostridia</taxon>
        <taxon>Christensenellales</taxon>
        <taxon>Christensenellaceae</taxon>
        <taxon>Candidatus Borkfalkia</taxon>
    </lineage>
</organism>
<comment type="caution">
    <text evidence="3">The sequence shown here is derived from an EMBL/GenBank/DDBJ whole genome shotgun (WGS) entry which is preliminary data.</text>
</comment>